<reference evidence="5 6" key="1">
    <citation type="submission" date="2018-02" db="EMBL/GenBank/DDBJ databases">
        <title>Genomic Encyclopedia of Archaeal and Bacterial Type Strains, Phase II (KMG-II): from individual species to whole genera.</title>
        <authorList>
            <person name="Goeker M."/>
        </authorList>
    </citation>
    <scope>NUCLEOTIDE SEQUENCE [LARGE SCALE GENOMIC DNA]</scope>
    <source>
        <strain evidence="5 6">DSM 3808</strain>
    </source>
</reference>
<dbReference type="InterPro" id="IPR018062">
    <property type="entry name" value="HTH_AraC-typ_CS"/>
</dbReference>
<dbReference type="SUPFAM" id="SSF51215">
    <property type="entry name" value="Regulatory protein AraC"/>
    <property type="match status" value="1"/>
</dbReference>
<dbReference type="Pfam" id="PF12833">
    <property type="entry name" value="HTH_18"/>
    <property type="match status" value="1"/>
</dbReference>
<name>A0A2S6HRI6_9FIRM</name>
<dbReference type="PROSITE" id="PS01124">
    <property type="entry name" value="HTH_ARAC_FAMILY_2"/>
    <property type="match status" value="1"/>
</dbReference>
<dbReference type="PRINTS" id="PR00032">
    <property type="entry name" value="HTHARAC"/>
</dbReference>
<proteinExistence type="predicted"/>
<comment type="caution">
    <text evidence="5">The sequence shown here is derived from an EMBL/GenBank/DDBJ whole genome shotgun (WGS) entry which is preliminary data.</text>
</comment>
<keyword evidence="1" id="KW-0805">Transcription regulation</keyword>
<protein>
    <submittedName>
        <fullName evidence="5">AraC-like protein</fullName>
    </submittedName>
</protein>
<organism evidence="5 6">
    <name type="scientific">Lacrimispora xylanisolvens</name>
    <dbReference type="NCBI Taxonomy" id="384636"/>
    <lineage>
        <taxon>Bacteria</taxon>
        <taxon>Bacillati</taxon>
        <taxon>Bacillota</taxon>
        <taxon>Clostridia</taxon>
        <taxon>Lachnospirales</taxon>
        <taxon>Lachnospiraceae</taxon>
        <taxon>Lacrimispora</taxon>
    </lineage>
</organism>
<dbReference type="GO" id="GO:0003700">
    <property type="term" value="F:DNA-binding transcription factor activity"/>
    <property type="evidence" value="ECO:0007669"/>
    <property type="project" value="InterPro"/>
</dbReference>
<dbReference type="PANTHER" id="PTHR43280">
    <property type="entry name" value="ARAC-FAMILY TRANSCRIPTIONAL REGULATOR"/>
    <property type="match status" value="1"/>
</dbReference>
<evidence type="ECO:0000313" key="5">
    <source>
        <dbReference type="EMBL" id="PPK80248.1"/>
    </source>
</evidence>
<dbReference type="OrthoDB" id="9813413at2"/>
<dbReference type="Gene3D" id="1.10.10.60">
    <property type="entry name" value="Homeodomain-like"/>
    <property type="match status" value="2"/>
</dbReference>
<dbReference type="RefSeq" id="WP_104437567.1">
    <property type="nucleotide sequence ID" value="NZ_PTJA01000007.1"/>
</dbReference>
<dbReference type="AlphaFoldDB" id="A0A2S6HRI6"/>
<dbReference type="InterPro" id="IPR037923">
    <property type="entry name" value="HTH-like"/>
</dbReference>
<evidence type="ECO:0000259" key="4">
    <source>
        <dbReference type="PROSITE" id="PS01124"/>
    </source>
</evidence>
<dbReference type="InterPro" id="IPR009057">
    <property type="entry name" value="Homeodomain-like_sf"/>
</dbReference>
<dbReference type="Proteomes" id="UP000237749">
    <property type="component" value="Unassembled WGS sequence"/>
</dbReference>
<keyword evidence="2" id="KW-0238">DNA-binding</keyword>
<dbReference type="SMART" id="SM00342">
    <property type="entry name" value="HTH_ARAC"/>
    <property type="match status" value="1"/>
</dbReference>
<evidence type="ECO:0000256" key="1">
    <source>
        <dbReference type="ARBA" id="ARBA00023015"/>
    </source>
</evidence>
<sequence>MINQACQTFGFLDLDRQWNAPLFLLDFGMEQRKNETYDFQNSNRGSYSGYLLQYTLDGVGMFESEGQTTILSPGDAFFITFPDRSRYYLAENNSWKYFYIHFDGEMGEYFFQRMQVLTGKTFSIPNTSQAILLFLEEFQAVKSGKKYGRYDSGIFLYQFLVLLMRELETPLKSVKNACVEDAAAWMQKNYKYQIGLSQMCRELGVSLPHLTRQFHLQTGLSPIKYLTSLRLEHALSLLLNTSMGLEAIAAECGYSGSNYFSKVFRKNMGISPAQYRDRHNGLQKPL</sequence>
<dbReference type="InterPro" id="IPR020449">
    <property type="entry name" value="Tscrpt_reg_AraC-type_HTH"/>
</dbReference>
<accession>A0A2S6HRI6</accession>
<dbReference type="Gene3D" id="2.60.120.280">
    <property type="entry name" value="Regulatory protein AraC"/>
    <property type="match status" value="1"/>
</dbReference>
<dbReference type="GO" id="GO:0043565">
    <property type="term" value="F:sequence-specific DNA binding"/>
    <property type="evidence" value="ECO:0007669"/>
    <property type="project" value="InterPro"/>
</dbReference>
<dbReference type="Pfam" id="PF02311">
    <property type="entry name" value="AraC_binding"/>
    <property type="match status" value="1"/>
</dbReference>
<evidence type="ECO:0000313" key="6">
    <source>
        <dbReference type="Proteomes" id="UP000237749"/>
    </source>
</evidence>
<keyword evidence="6" id="KW-1185">Reference proteome</keyword>
<feature type="domain" description="HTH araC/xylS-type" evidence="4">
    <location>
        <begin position="180"/>
        <end position="278"/>
    </location>
</feature>
<dbReference type="SUPFAM" id="SSF46689">
    <property type="entry name" value="Homeodomain-like"/>
    <property type="match status" value="2"/>
</dbReference>
<dbReference type="PANTHER" id="PTHR43280:SF2">
    <property type="entry name" value="HTH-TYPE TRANSCRIPTIONAL REGULATOR EXSA"/>
    <property type="match status" value="1"/>
</dbReference>
<gene>
    <name evidence="5" type="ORF">BXY41_107177</name>
</gene>
<evidence type="ECO:0000256" key="3">
    <source>
        <dbReference type="ARBA" id="ARBA00023163"/>
    </source>
</evidence>
<dbReference type="PROSITE" id="PS00041">
    <property type="entry name" value="HTH_ARAC_FAMILY_1"/>
    <property type="match status" value="1"/>
</dbReference>
<dbReference type="EMBL" id="PTJA01000007">
    <property type="protein sequence ID" value="PPK80248.1"/>
    <property type="molecule type" value="Genomic_DNA"/>
</dbReference>
<keyword evidence="3" id="KW-0804">Transcription</keyword>
<dbReference type="InterPro" id="IPR018060">
    <property type="entry name" value="HTH_AraC"/>
</dbReference>
<evidence type="ECO:0000256" key="2">
    <source>
        <dbReference type="ARBA" id="ARBA00023125"/>
    </source>
</evidence>
<dbReference type="InterPro" id="IPR003313">
    <property type="entry name" value="AraC-bd"/>
</dbReference>